<feature type="signal peptide" evidence="20">
    <location>
        <begin position="1"/>
        <end position="27"/>
    </location>
</feature>
<evidence type="ECO:0000256" key="9">
    <source>
        <dbReference type="ARBA" id="ARBA00022777"/>
    </source>
</evidence>
<dbReference type="GO" id="GO:0005524">
    <property type="term" value="F:ATP binding"/>
    <property type="evidence" value="ECO:0007669"/>
    <property type="project" value="UniProtKB-KW"/>
</dbReference>
<evidence type="ECO:0000256" key="12">
    <source>
        <dbReference type="ARBA" id="ARBA00023136"/>
    </source>
</evidence>
<feature type="domain" description="Gnk2-homologous" evidence="22">
    <location>
        <begin position="30"/>
        <end position="129"/>
    </location>
</feature>
<evidence type="ECO:0000256" key="2">
    <source>
        <dbReference type="ARBA" id="ARBA00012513"/>
    </source>
</evidence>
<dbReference type="PANTHER" id="PTHR27002">
    <property type="entry name" value="RECEPTOR-LIKE SERINE/THREONINE-PROTEIN KINASE SD1-8"/>
    <property type="match status" value="1"/>
</dbReference>
<dbReference type="EMBL" id="JBBPBK010000012">
    <property type="protein sequence ID" value="KAK9273326.1"/>
    <property type="molecule type" value="Genomic_DNA"/>
</dbReference>
<evidence type="ECO:0000256" key="16">
    <source>
        <dbReference type="ARBA" id="ARBA00047899"/>
    </source>
</evidence>
<evidence type="ECO:0000259" key="21">
    <source>
        <dbReference type="PROSITE" id="PS50011"/>
    </source>
</evidence>
<feature type="domain" description="Gnk2-homologous" evidence="22">
    <location>
        <begin position="135"/>
        <end position="241"/>
    </location>
</feature>
<dbReference type="InterPro" id="IPR000719">
    <property type="entry name" value="Prot_kinase_dom"/>
</dbReference>
<evidence type="ECO:0000256" key="14">
    <source>
        <dbReference type="ARBA" id="ARBA00023170"/>
    </source>
</evidence>
<dbReference type="CDD" id="cd23509">
    <property type="entry name" value="Gnk2-like"/>
    <property type="match status" value="2"/>
</dbReference>
<dbReference type="Gene3D" id="1.10.510.10">
    <property type="entry name" value="Transferase(Phosphotransferase) domain 1"/>
    <property type="match status" value="1"/>
</dbReference>
<evidence type="ECO:0000313" key="24">
    <source>
        <dbReference type="Proteomes" id="UP001415857"/>
    </source>
</evidence>
<gene>
    <name evidence="23" type="ORF">L1049_018135</name>
</gene>
<evidence type="ECO:0000256" key="15">
    <source>
        <dbReference type="ARBA" id="ARBA00023180"/>
    </source>
</evidence>
<dbReference type="Proteomes" id="UP001415857">
    <property type="component" value="Unassembled WGS sequence"/>
</dbReference>
<dbReference type="InterPro" id="IPR001245">
    <property type="entry name" value="Ser-Thr/Tyr_kinase_cat_dom"/>
</dbReference>
<evidence type="ECO:0000256" key="5">
    <source>
        <dbReference type="ARBA" id="ARBA00022692"/>
    </source>
</evidence>
<sequence>MFFLLHYIKAFLLLLLSISVLITSINTQPTYNYNLCLGPSNDTANTSYTTNLSALLGSLSSKATLYSFYNQTSNQQIYSLFLCRGDVSNDTCQSCVTIATQEIQRQCPSNKTAIIWYDECMLRYSDTDFLGVEQTLPTVFMYNIQNTTSPDQPDYGALGLINTLISNAPYQGLMFGMDESVVNGGSQKGYGLVQCSRDISSDACQICLGQLTDYIKQCCQGKRGWRILAPSCNLRYEEYLFFRQTSTAPVPVAPPVPNGKAGKGGKNTTRIIIIAVSSFGSVAALLGLCFHVLGRQGVRETSQEVLLHDLEGSTSSRLFMEGDMHARDQDNSEEMHYFNFLTIQAATNNFSDVNKLGEGGFGPVYKGKMLDGKEIAVKRLSMKSGQGLEEFKNEVMLIVKLQHKNLVRLLGFCTERNEKLLVYEYLANTSLDAFLFDPTKSKQLDWDKRANLVGGIARGILYLHEDSRLKIIHRDLKASNILLDNEMNPKISDFGTARIFGGNQIEANTNRIVGTYGYMAPEYAMEGMFSTKSDVYSFGVLMLEIISGKKNSGFYHPERAQSFLSYVWRLWNEGKGLELIDQNLIDTCPISEALRWIHIALLCVQEDPNDRPTMSSVVLMLGSKSTELPQPSAPPFSVGKFFMSDQSSTTGAGTGSLTDQLSTSFST</sequence>
<accession>A0AAP0NKB2</accession>
<keyword evidence="10" id="KW-0067">ATP-binding</keyword>
<dbReference type="GO" id="GO:0004674">
    <property type="term" value="F:protein serine/threonine kinase activity"/>
    <property type="evidence" value="ECO:0007669"/>
    <property type="project" value="UniProtKB-KW"/>
</dbReference>
<feature type="transmembrane region" description="Helical" evidence="19">
    <location>
        <begin position="271"/>
        <end position="293"/>
    </location>
</feature>
<keyword evidence="6 20" id="KW-0732">Signal</keyword>
<name>A0AAP0NKB2_LIQFO</name>
<dbReference type="FunFam" id="1.10.510.10:FF:001697">
    <property type="entry name" value="Uncharacterized protein"/>
    <property type="match status" value="1"/>
</dbReference>
<keyword evidence="3" id="KW-0723">Serine/threonine-protein kinase</keyword>
<dbReference type="Pfam" id="PF01657">
    <property type="entry name" value="Stress-antifung"/>
    <property type="match status" value="2"/>
</dbReference>
<dbReference type="EC" id="2.7.11.1" evidence="2"/>
<evidence type="ECO:0000256" key="20">
    <source>
        <dbReference type="SAM" id="SignalP"/>
    </source>
</evidence>
<evidence type="ECO:0000256" key="1">
    <source>
        <dbReference type="ARBA" id="ARBA00004167"/>
    </source>
</evidence>
<dbReference type="PANTHER" id="PTHR27002:SF804">
    <property type="entry name" value="OS02G0710500 PROTEIN"/>
    <property type="match status" value="1"/>
</dbReference>
<keyword evidence="13" id="KW-1015">Disulfide bond</keyword>
<evidence type="ECO:0000256" key="6">
    <source>
        <dbReference type="ARBA" id="ARBA00022729"/>
    </source>
</evidence>
<dbReference type="PROSITE" id="PS50011">
    <property type="entry name" value="PROTEIN_KINASE_DOM"/>
    <property type="match status" value="1"/>
</dbReference>
<keyword evidence="4" id="KW-0808">Transferase</keyword>
<keyword evidence="9" id="KW-0418">Kinase</keyword>
<dbReference type="Gene3D" id="3.30.430.20">
    <property type="entry name" value="Gnk2 domain, C-X8-C-X2-C motif"/>
    <property type="match status" value="2"/>
</dbReference>
<evidence type="ECO:0000256" key="17">
    <source>
        <dbReference type="ARBA" id="ARBA00048679"/>
    </source>
</evidence>
<feature type="domain" description="Protein kinase" evidence="21">
    <location>
        <begin position="350"/>
        <end position="628"/>
    </location>
</feature>
<dbReference type="InterPro" id="IPR038408">
    <property type="entry name" value="GNK2_sf"/>
</dbReference>
<evidence type="ECO:0000256" key="19">
    <source>
        <dbReference type="SAM" id="Phobius"/>
    </source>
</evidence>
<evidence type="ECO:0000256" key="11">
    <source>
        <dbReference type="ARBA" id="ARBA00022989"/>
    </source>
</evidence>
<comment type="caution">
    <text evidence="23">The sequence shown here is derived from an EMBL/GenBank/DDBJ whole genome shotgun (WGS) entry which is preliminary data.</text>
</comment>
<evidence type="ECO:0000259" key="22">
    <source>
        <dbReference type="PROSITE" id="PS51473"/>
    </source>
</evidence>
<comment type="subcellular location">
    <subcellularLocation>
        <location evidence="1">Membrane</location>
        <topology evidence="1">Single-pass membrane protein</topology>
    </subcellularLocation>
</comment>
<dbReference type="PROSITE" id="PS00108">
    <property type="entry name" value="PROTEIN_KINASE_ST"/>
    <property type="match status" value="1"/>
</dbReference>
<organism evidence="23 24">
    <name type="scientific">Liquidambar formosana</name>
    <name type="common">Formosan gum</name>
    <dbReference type="NCBI Taxonomy" id="63359"/>
    <lineage>
        <taxon>Eukaryota</taxon>
        <taxon>Viridiplantae</taxon>
        <taxon>Streptophyta</taxon>
        <taxon>Embryophyta</taxon>
        <taxon>Tracheophyta</taxon>
        <taxon>Spermatophyta</taxon>
        <taxon>Magnoliopsida</taxon>
        <taxon>eudicotyledons</taxon>
        <taxon>Gunneridae</taxon>
        <taxon>Pentapetalae</taxon>
        <taxon>Saxifragales</taxon>
        <taxon>Altingiaceae</taxon>
        <taxon>Liquidambar</taxon>
    </lineage>
</organism>
<keyword evidence="5 19" id="KW-0812">Transmembrane</keyword>
<dbReference type="FunFam" id="3.30.200.20:FF:000195">
    <property type="entry name" value="G-type lectin S-receptor-like serine/threonine-protein kinase"/>
    <property type="match status" value="1"/>
</dbReference>
<reference evidence="23 24" key="1">
    <citation type="journal article" date="2024" name="Plant J.">
        <title>Genome sequences and population genomics reveal climatic adaptation and genomic divergence between two closely related sweetgum species.</title>
        <authorList>
            <person name="Xu W.Q."/>
            <person name="Ren C.Q."/>
            <person name="Zhang X.Y."/>
            <person name="Comes H.P."/>
            <person name="Liu X.H."/>
            <person name="Li Y.G."/>
            <person name="Kettle C.J."/>
            <person name="Jalonen R."/>
            <person name="Gaisberger H."/>
            <person name="Ma Y.Z."/>
            <person name="Qiu Y.X."/>
        </authorList>
    </citation>
    <scope>NUCLEOTIDE SEQUENCE [LARGE SCALE GENOMIC DNA]</scope>
    <source>
        <strain evidence="23">Hangzhou</strain>
    </source>
</reference>
<dbReference type="FunFam" id="3.30.430.20:FF:000009">
    <property type="entry name" value="Cysteine-rich receptor-like protein kinase 28"/>
    <property type="match status" value="1"/>
</dbReference>
<keyword evidence="15" id="KW-0325">Glycoprotein</keyword>
<keyword evidence="14" id="KW-0675">Receptor</keyword>
<evidence type="ECO:0000256" key="8">
    <source>
        <dbReference type="ARBA" id="ARBA00022741"/>
    </source>
</evidence>
<dbReference type="InterPro" id="IPR008271">
    <property type="entry name" value="Ser/Thr_kinase_AS"/>
</dbReference>
<evidence type="ECO:0000256" key="10">
    <source>
        <dbReference type="ARBA" id="ARBA00022840"/>
    </source>
</evidence>
<dbReference type="PROSITE" id="PS51473">
    <property type="entry name" value="GNK2"/>
    <property type="match status" value="2"/>
</dbReference>
<feature type="chain" id="PRO_5043033561" description="non-specific serine/threonine protein kinase" evidence="20">
    <location>
        <begin position="28"/>
        <end position="667"/>
    </location>
</feature>
<evidence type="ECO:0000256" key="18">
    <source>
        <dbReference type="SAM" id="MobiDB-lite"/>
    </source>
</evidence>
<dbReference type="SUPFAM" id="SSF56112">
    <property type="entry name" value="Protein kinase-like (PK-like)"/>
    <property type="match status" value="1"/>
</dbReference>
<dbReference type="AlphaFoldDB" id="A0AAP0NKB2"/>
<evidence type="ECO:0000256" key="13">
    <source>
        <dbReference type="ARBA" id="ARBA00023157"/>
    </source>
</evidence>
<feature type="region of interest" description="Disordered" evidence="18">
    <location>
        <begin position="647"/>
        <end position="667"/>
    </location>
</feature>
<keyword evidence="12 19" id="KW-0472">Membrane</keyword>
<evidence type="ECO:0000256" key="3">
    <source>
        <dbReference type="ARBA" id="ARBA00022527"/>
    </source>
</evidence>
<dbReference type="Gene3D" id="3.30.200.20">
    <property type="entry name" value="Phosphorylase Kinase, domain 1"/>
    <property type="match status" value="1"/>
</dbReference>
<comment type="catalytic activity">
    <reaction evidence="16">
        <text>L-threonyl-[protein] + ATP = O-phospho-L-threonyl-[protein] + ADP + H(+)</text>
        <dbReference type="Rhea" id="RHEA:46608"/>
        <dbReference type="Rhea" id="RHEA-COMP:11060"/>
        <dbReference type="Rhea" id="RHEA-COMP:11605"/>
        <dbReference type="ChEBI" id="CHEBI:15378"/>
        <dbReference type="ChEBI" id="CHEBI:30013"/>
        <dbReference type="ChEBI" id="CHEBI:30616"/>
        <dbReference type="ChEBI" id="CHEBI:61977"/>
        <dbReference type="ChEBI" id="CHEBI:456216"/>
        <dbReference type="EC" id="2.7.11.1"/>
    </reaction>
</comment>
<dbReference type="CDD" id="cd14066">
    <property type="entry name" value="STKc_IRAK"/>
    <property type="match status" value="1"/>
</dbReference>
<keyword evidence="24" id="KW-1185">Reference proteome</keyword>
<dbReference type="InterPro" id="IPR011009">
    <property type="entry name" value="Kinase-like_dom_sf"/>
</dbReference>
<proteinExistence type="predicted"/>
<evidence type="ECO:0000256" key="4">
    <source>
        <dbReference type="ARBA" id="ARBA00022679"/>
    </source>
</evidence>
<feature type="compositionally biased region" description="Polar residues" evidence="18">
    <location>
        <begin position="657"/>
        <end position="667"/>
    </location>
</feature>
<dbReference type="GO" id="GO:0005886">
    <property type="term" value="C:plasma membrane"/>
    <property type="evidence" value="ECO:0007669"/>
    <property type="project" value="TreeGrafter"/>
</dbReference>
<keyword evidence="8" id="KW-0547">Nucleotide-binding</keyword>
<keyword evidence="7" id="KW-0677">Repeat</keyword>
<comment type="catalytic activity">
    <reaction evidence="17">
        <text>L-seryl-[protein] + ATP = O-phospho-L-seryl-[protein] + ADP + H(+)</text>
        <dbReference type="Rhea" id="RHEA:17989"/>
        <dbReference type="Rhea" id="RHEA-COMP:9863"/>
        <dbReference type="Rhea" id="RHEA-COMP:11604"/>
        <dbReference type="ChEBI" id="CHEBI:15378"/>
        <dbReference type="ChEBI" id="CHEBI:29999"/>
        <dbReference type="ChEBI" id="CHEBI:30616"/>
        <dbReference type="ChEBI" id="CHEBI:83421"/>
        <dbReference type="ChEBI" id="CHEBI:456216"/>
        <dbReference type="EC" id="2.7.11.1"/>
    </reaction>
</comment>
<dbReference type="SMART" id="SM00220">
    <property type="entry name" value="S_TKc"/>
    <property type="match status" value="1"/>
</dbReference>
<dbReference type="Pfam" id="PF07714">
    <property type="entry name" value="PK_Tyr_Ser-Thr"/>
    <property type="match status" value="1"/>
</dbReference>
<protein>
    <recommendedName>
        <fullName evidence="2">non-specific serine/threonine protein kinase</fullName>
        <ecNumber evidence="2">2.7.11.1</ecNumber>
    </recommendedName>
</protein>
<dbReference type="InterPro" id="IPR002902">
    <property type="entry name" value="GNK2"/>
</dbReference>
<evidence type="ECO:0000256" key="7">
    <source>
        <dbReference type="ARBA" id="ARBA00022737"/>
    </source>
</evidence>
<evidence type="ECO:0000313" key="23">
    <source>
        <dbReference type="EMBL" id="KAK9273326.1"/>
    </source>
</evidence>
<keyword evidence="11 19" id="KW-1133">Transmembrane helix</keyword>